<dbReference type="AlphaFoldDB" id="A0A834GKV5"/>
<keyword evidence="2" id="KW-1185">Reference proteome</keyword>
<sequence>MAPSKLVRAANRRTPALPFDLHSATPIPPVSRHSPKQIYLDLCTCSNDGKKAWVYIRAHVLKLLHLFPMFKKVTIGMIDQSVDAIECFKNGLVPNMQSNAEISEQQIGISSLGYSSNPSFFLIQAFKAIASEPNMLNLVTATHDLKILLGRVNWAVRVVSCLYISCFHKFWDPGGLDSWYKIVLKLLVAKNKEQIFGQQRSEMHLIFSLLGFLIFSYWRHHIAKLKQALYWCHEREVEAIGGIILFLFVCSQICSYHNSILRESEILWHLYTTSSMGGFSIDLVVLQQENLYTATFKFTLLVQFSA</sequence>
<comment type="caution">
    <text evidence="1">The sequence shown here is derived from an EMBL/GenBank/DDBJ whole genome shotgun (WGS) entry which is preliminary data.</text>
</comment>
<gene>
    <name evidence="1" type="ORF">RHSIM_Rhsim09G0076500</name>
</gene>
<dbReference type="Proteomes" id="UP000626092">
    <property type="component" value="Unassembled WGS sequence"/>
</dbReference>
<name>A0A834GKV5_RHOSS</name>
<organism evidence="1 2">
    <name type="scientific">Rhododendron simsii</name>
    <name type="common">Sims's rhododendron</name>
    <dbReference type="NCBI Taxonomy" id="118357"/>
    <lineage>
        <taxon>Eukaryota</taxon>
        <taxon>Viridiplantae</taxon>
        <taxon>Streptophyta</taxon>
        <taxon>Embryophyta</taxon>
        <taxon>Tracheophyta</taxon>
        <taxon>Spermatophyta</taxon>
        <taxon>Magnoliopsida</taxon>
        <taxon>eudicotyledons</taxon>
        <taxon>Gunneridae</taxon>
        <taxon>Pentapetalae</taxon>
        <taxon>asterids</taxon>
        <taxon>Ericales</taxon>
        <taxon>Ericaceae</taxon>
        <taxon>Ericoideae</taxon>
        <taxon>Rhodoreae</taxon>
        <taxon>Rhododendron</taxon>
    </lineage>
</organism>
<accession>A0A834GKV5</accession>
<proteinExistence type="predicted"/>
<reference evidence="1" key="1">
    <citation type="submission" date="2019-11" db="EMBL/GenBank/DDBJ databases">
        <authorList>
            <person name="Liu Y."/>
            <person name="Hou J."/>
            <person name="Li T.-Q."/>
            <person name="Guan C.-H."/>
            <person name="Wu X."/>
            <person name="Wu H.-Z."/>
            <person name="Ling F."/>
            <person name="Zhang R."/>
            <person name="Shi X.-G."/>
            <person name="Ren J.-P."/>
            <person name="Chen E.-F."/>
            <person name="Sun J.-M."/>
        </authorList>
    </citation>
    <scope>NUCLEOTIDE SEQUENCE</scope>
    <source>
        <strain evidence="1">Adult_tree_wgs_1</strain>
        <tissue evidence="1">Leaves</tissue>
    </source>
</reference>
<protein>
    <submittedName>
        <fullName evidence="1">Uncharacterized protein</fullName>
    </submittedName>
</protein>
<evidence type="ECO:0000313" key="1">
    <source>
        <dbReference type="EMBL" id="KAF7132938.1"/>
    </source>
</evidence>
<dbReference type="EMBL" id="WJXA01000009">
    <property type="protein sequence ID" value="KAF7132938.1"/>
    <property type="molecule type" value="Genomic_DNA"/>
</dbReference>
<evidence type="ECO:0000313" key="2">
    <source>
        <dbReference type="Proteomes" id="UP000626092"/>
    </source>
</evidence>